<gene>
    <name evidence="3" type="ORF">CVT25_015644</name>
</gene>
<dbReference type="CDD" id="cd23024">
    <property type="entry name" value="zf-HIT_ZNHIT2-3"/>
    <property type="match status" value="1"/>
</dbReference>
<keyword evidence="1" id="KW-0862">Zinc</keyword>
<accession>A0A409WHY7</accession>
<dbReference type="STRING" id="93625.A0A409WHY7"/>
<name>A0A409WHY7_PSICY</name>
<evidence type="ECO:0000259" key="2">
    <source>
        <dbReference type="PROSITE" id="PS51083"/>
    </source>
</evidence>
<evidence type="ECO:0000313" key="4">
    <source>
        <dbReference type="Proteomes" id="UP000283269"/>
    </source>
</evidence>
<comment type="caution">
    <text evidence="3">The sequence shown here is derived from an EMBL/GenBank/DDBJ whole genome shotgun (WGS) entry which is preliminary data.</text>
</comment>
<dbReference type="InParanoid" id="A0A409WHY7"/>
<protein>
    <recommendedName>
        <fullName evidence="2">HIT-type domain-containing protein</fullName>
    </recommendedName>
</protein>
<keyword evidence="1" id="KW-0479">Metal-binding</keyword>
<feature type="domain" description="HIT-type" evidence="2">
    <location>
        <begin position="11"/>
        <end position="46"/>
    </location>
</feature>
<organism evidence="3 4">
    <name type="scientific">Psilocybe cyanescens</name>
    <dbReference type="NCBI Taxonomy" id="93625"/>
    <lineage>
        <taxon>Eukaryota</taxon>
        <taxon>Fungi</taxon>
        <taxon>Dikarya</taxon>
        <taxon>Basidiomycota</taxon>
        <taxon>Agaricomycotina</taxon>
        <taxon>Agaricomycetes</taxon>
        <taxon>Agaricomycetidae</taxon>
        <taxon>Agaricales</taxon>
        <taxon>Agaricineae</taxon>
        <taxon>Strophariaceae</taxon>
        <taxon>Psilocybe</taxon>
    </lineage>
</organism>
<dbReference type="OrthoDB" id="18412at2759"/>
<dbReference type="InterPro" id="IPR007529">
    <property type="entry name" value="Znf_HIT"/>
</dbReference>
<dbReference type="Gene3D" id="3.30.60.190">
    <property type="match status" value="1"/>
</dbReference>
<dbReference type="AlphaFoldDB" id="A0A409WHY7"/>
<proteinExistence type="predicted"/>
<dbReference type="PROSITE" id="PS51083">
    <property type="entry name" value="ZF_HIT"/>
    <property type="match status" value="1"/>
</dbReference>
<dbReference type="Proteomes" id="UP000283269">
    <property type="component" value="Unassembled WGS sequence"/>
</dbReference>
<dbReference type="SUPFAM" id="SSF144232">
    <property type="entry name" value="HIT/MYND zinc finger-like"/>
    <property type="match status" value="1"/>
</dbReference>
<evidence type="ECO:0000256" key="1">
    <source>
        <dbReference type="PROSITE-ProRule" id="PRU00453"/>
    </source>
</evidence>
<dbReference type="GO" id="GO:0008270">
    <property type="term" value="F:zinc ion binding"/>
    <property type="evidence" value="ECO:0007669"/>
    <property type="project" value="UniProtKB-UniRule"/>
</dbReference>
<keyword evidence="1" id="KW-0863">Zinc-finger</keyword>
<keyword evidence="4" id="KW-1185">Reference proteome</keyword>
<dbReference type="EMBL" id="NHYD01003426">
    <property type="protein sequence ID" value="PPQ78119.1"/>
    <property type="molecule type" value="Genomic_DNA"/>
</dbReference>
<dbReference type="Pfam" id="PF04438">
    <property type="entry name" value="zf-HIT"/>
    <property type="match status" value="1"/>
</dbReference>
<sequence length="226" mass="25455">MAPKSKRQPQCQVCLDQDYKYTCPQCKIAYCSLGCYKKHKGRSEPLKVIHFLTVPQNRHASDKQRLQLAHLTTIRLPKTRMKTVQKLTDLTQEPSLSGRVPLRPLTSLKWPYVPDESAFPDPLKRDDPKTLQLPQYEAIATSPAIRKILSEHKNLPELLTSIDKLRGPDREHTLQKALGITAPEIDDQLRPPDLGEDVLALRELAEAIEAAVRGGNQSALGLDWEG</sequence>
<reference evidence="3 4" key="1">
    <citation type="journal article" date="2018" name="Evol. Lett.">
        <title>Horizontal gene cluster transfer increased hallucinogenic mushroom diversity.</title>
        <authorList>
            <person name="Reynolds H.T."/>
            <person name="Vijayakumar V."/>
            <person name="Gluck-Thaler E."/>
            <person name="Korotkin H.B."/>
            <person name="Matheny P.B."/>
            <person name="Slot J.C."/>
        </authorList>
    </citation>
    <scope>NUCLEOTIDE SEQUENCE [LARGE SCALE GENOMIC DNA]</scope>
    <source>
        <strain evidence="3 4">2631</strain>
    </source>
</reference>
<evidence type="ECO:0000313" key="3">
    <source>
        <dbReference type="EMBL" id="PPQ78119.1"/>
    </source>
</evidence>